<gene>
    <name evidence="1" type="ORF">KIN20_022363</name>
</gene>
<comment type="caution">
    <text evidence="1">The sequence shown here is derived from an EMBL/GenBank/DDBJ whole genome shotgun (WGS) entry which is preliminary data.</text>
</comment>
<evidence type="ECO:0000313" key="1">
    <source>
        <dbReference type="EMBL" id="KAJ1362707.1"/>
    </source>
</evidence>
<dbReference type="EMBL" id="JAHQIW010004522">
    <property type="protein sequence ID" value="KAJ1362707.1"/>
    <property type="molecule type" value="Genomic_DNA"/>
</dbReference>
<dbReference type="AlphaFoldDB" id="A0AAD5N633"/>
<sequence>MSTVFSRYVCKCQVCRPTPLHIHEDNIAVSVVMVVRLAETFFSSMHVTKYFNGFRSGEFDVQIFCSEPLLTAVDIRQVLS</sequence>
<name>A0AAD5N633_PARTN</name>
<accession>A0AAD5N633</accession>
<proteinExistence type="predicted"/>
<keyword evidence="2" id="KW-1185">Reference proteome</keyword>
<evidence type="ECO:0000313" key="2">
    <source>
        <dbReference type="Proteomes" id="UP001196413"/>
    </source>
</evidence>
<protein>
    <submittedName>
        <fullName evidence="1">Uncharacterized protein</fullName>
    </submittedName>
</protein>
<reference evidence="1" key="1">
    <citation type="submission" date="2021-06" db="EMBL/GenBank/DDBJ databases">
        <title>Parelaphostrongylus tenuis whole genome reference sequence.</title>
        <authorList>
            <person name="Garwood T.J."/>
            <person name="Larsen P.A."/>
            <person name="Fountain-Jones N.M."/>
            <person name="Garbe J.R."/>
            <person name="Macchietto M.G."/>
            <person name="Kania S.A."/>
            <person name="Gerhold R.W."/>
            <person name="Richards J.E."/>
            <person name="Wolf T.M."/>
        </authorList>
    </citation>
    <scope>NUCLEOTIDE SEQUENCE</scope>
    <source>
        <strain evidence="1">MNPRO001-30</strain>
        <tissue evidence="1">Meninges</tissue>
    </source>
</reference>
<dbReference type="Proteomes" id="UP001196413">
    <property type="component" value="Unassembled WGS sequence"/>
</dbReference>
<organism evidence="1 2">
    <name type="scientific">Parelaphostrongylus tenuis</name>
    <name type="common">Meningeal worm</name>
    <dbReference type="NCBI Taxonomy" id="148309"/>
    <lineage>
        <taxon>Eukaryota</taxon>
        <taxon>Metazoa</taxon>
        <taxon>Ecdysozoa</taxon>
        <taxon>Nematoda</taxon>
        <taxon>Chromadorea</taxon>
        <taxon>Rhabditida</taxon>
        <taxon>Rhabditina</taxon>
        <taxon>Rhabditomorpha</taxon>
        <taxon>Strongyloidea</taxon>
        <taxon>Metastrongylidae</taxon>
        <taxon>Parelaphostrongylus</taxon>
    </lineage>
</organism>